<dbReference type="SUPFAM" id="SSF53756">
    <property type="entry name" value="UDP-Glycosyltransferase/glycogen phosphorylase"/>
    <property type="match status" value="1"/>
</dbReference>
<dbReference type="PANTHER" id="PTHR11926">
    <property type="entry name" value="GLUCOSYL/GLUCURONOSYL TRANSFERASES"/>
    <property type="match status" value="1"/>
</dbReference>
<evidence type="ECO:0000256" key="4">
    <source>
        <dbReference type="ARBA" id="ARBA00022679"/>
    </source>
</evidence>
<protein>
    <recommendedName>
        <fullName evidence="7">Glycosyltransferase</fullName>
        <ecNumber evidence="7">2.4.1.-</ecNumber>
    </recommendedName>
</protein>
<dbReference type="PANTHER" id="PTHR11926:SF1515">
    <property type="entry name" value="GLYCOSYLTRANSFERASE"/>
    <property type="match status" value="1"/>
</dbReference>
<evidence type="ECO:0000256" key="5">
    <source>
        <dbReference type="ARBA" id="ARBA00058521"/>
    </source>
</evidence>
<keyword evidence="3 6" id="KW-0328">Glycosyltransferase</keyword>
<keyword evidence="2" id="KW-0216">Detoxification</keyword>
<dbReference type="CDD" id="cd03784">
    <property type="entry name" value="GT1_Gtf-like"/>
    <property type="match status" value="1"/>
</dbReference>
<keyword evidence="4 6" id="KW-0808">Transferase</keyword>
<sequence>MSSHLPPQAASPMAETMDGAATTADVQGGAHVLLLPFPGMQGHANPMLQLGHRLAYHGLRPTLVVSRHVLSITTATASTSCPFPVAAISDGFDAGGISSCPDTAEYVRRMEAAGSETLARLLDAEARAGRPVRVLVYDSHLPWARRVARGAGVAAAAFLTQMCAVDLIYGEVWAGRVATPLADGQSALRGMLGIELGPGDVPPFVAAPQWYPAFTESALSQFDGLELADDVLVNSFRDLEPTRNINGGLVVIEQEAEYLESTWRAKTVGPTLPSFYLDDGRLPSNKAYGFNLVSSSAAPCMEWLDRQEPCSVVLASYGTVANLDAAQLEELGHGLYDSRKAFVWVLRNDEAEKLSEELCGKFKDRGLIVPFCPQLEVLAHKATGCFLTHCGWNSTIESVATGVPMVGMPQWADQPTAAKYVESAWGNGLRMRKGPVRREEVERCIREVMDGEKKQEYRRKAAQWMQKAKEAMQEGGSSDKNIAEFAAKYLLQ</sequence>
<dbReference type="Proteomes" id="UP001341281">
    <property type="component" value="Chromosome 07"/>
</dbReference>
<evidence type="ECO:0000256" key="7">
    <source>
        <dbReference type="RuleBase" id="RU362057"/>
    </source>
</evidence>
<dbReference type="Pfam" id="PF00201">
    <property type="entry name" value="UDPGT"/>
    <property type="match status" value="1"/>
</dbReference>
<evidence type="ECO:0000313" key="8">
    <source>
        <dbReference type="EMBL" id="WVZ84069.1"/>
    </source>
</evidence>
<accession>A0AAQ3U4F9</accession>
<organism evidence="8 9">
    <name type="scientific">Paspalum notatum var. saurae</name>
    <dbReference type="NCBI Taxonomy" id="547442"/>
    <lineage>
        <taxon>Eukaryota</taxon>
        <taxon>Viridiplantae</taxon>
        <taxon>Streptophyta</taxon>
        <taxon>Embryophyta</taxon>
        <taxon>Tracheophyta</taxon>
        <taxon>Spermatophyta</taxon>
        <taxon>Magnoliopsida</taxon>
        <taxon>Liliopsida</taxon>
        <taxon>Poales</taxon>
        <taxon>Poaceae</taxon>
        <taxon>PACMAD clade</taxon>
        <taxon>Panicoideae</taxon>
        <taxon>Andropogonodae</taxon>
        <taxon>Paspaleae</taxon>
        <taxon>Paspalinae</taxon>
        <taxon>Paspalum</taxon>
    </lineage>
</organism>
<evidence type="ECO:0000313" key="9">
    <source>
        <dbReference type="Proteomes" id="UP001341281"/>
    </source>
</evidence>
<comment type="similarity">
    <text evidence="1 6">Belongs to the UDP-glycosyltransferase family.</text>
</comment>
<dbReference type="GO" id="GO:0098754">
    <property type="term" value="P:detoxification"/>
    <property type="evidence" value="ECO:0007669"/>
    <property type="project" value="UniProtKB-ARBA"/>
</dbReference>
<dbReference type="EMBL" id="CP144751">
    <property type="protein sequence ID" value="WVZ84069.1"/>
    <property type="molecule type" value="Genomic_DNA"/>
</dbReference>
<evidence type="ECO:0000256" key="2">
    <source>
        <dbReference type="ARBA" id="ARBA00022575"/>
    </source>
</evidence>
<comment type="function">
    <text evidence="5">Involved in the detoxification of the Fusarium mycotoxin deoxynivalenol by the transfer of glucose from UDP-D-glucose to the hydroxyl group at C-3, forming deoxynivalenol-3-O-beta-D-glucoside.</text>
</comment>
<evidence type="ECO:0000256" key="1">
    <source>
        <dbReference type="ARBA" id="ARBA00009995"/>
    </source>
</evidence>
<dbReference type="AlphaFoldDB" id="A0AAQ3U4F9"/>
<dbReference type="InterPro" id="IPR035595">
    <property type="entry name" value="UDP_glycos_trans_CS"/>
</dbReference>
<dbReference type="EC" id="2.4.1.-" evidence="7"/>
<dbReference type="GO" id="GO:0080044">
    <property type="term" value="F:quercetin 7-O-glucosyltransferase activity"/>
    <property type="evidence" value="ECO:0007669"/>
    <property type="project" value="TreeGrafter"/>
</dbReference>
<dbReference type="Gene3D" id="3.40.50.2000">
    <property type="entry name" value="Glycogen Phosphorylase B"/>
    <property type="match status" value="2"/>
</dbReference>
<evidence type="ECO:0000256" key="3">
    <source>
        <dbReference type="ARBA" id="ARBA00022676"/>
    </source>
</evidence>
<dbReference type="FunFam" id="3.40.50.2000:FF:000057">
    <property type="entry name" value="Glycosyltransferase"/>
    <property type="match status" value="1"/>
</dbReference>
<evidence type="ECO:0000256" key="6">
    <source>
        <dbReference type="RuleBase" id="RU003718"/>
    </source>
</evidence>
<proteinExistence type="inferred from homology"/>
<dbReference type="GO" id="GO:0080043">
    <property type="term" value="F:quercetin 3-O-glucosyltransferase activity"/>
    <property type="evidence" value="ECO:0007669"/>
    <property type="project" value="TreeGrafter"/>
</dbReference>
<dbReference type="FunFam" id="3.40.50.2000:FF:000019">
    <property type="entry name" value="Glycosyltransferase"/>
    <property type="match status" value="1"/>
</dbReference>
<keyword evidence="9" id="KW-1185">Reference proteome</keyword>
<dbReference type="PROSITE" id="PS00375">
    <property type="entry name" value="UDPGT"/>
    <property type="match status" value="1"/>
</dbReference>
<gene>
    <name evidence="8" type="ORF">U9M48_031141</name>
</gene>
<name>A0AAQ3U4F9_PASNO</name>
<dbReference type="InterPro" id="IPR002213">
    <property type="entry name" value="UDP_glucos_trans"/>
</dbReference>
<reference evidence="8 9" key="1">
    <citation type="submission" date="2024-02" db="EMBL/GenBank/DDBJ databases">
        <title>High-quality chromosome-scale genome assembly of Pensacola bahiagrass (Paspalum notatum Flugge var. saurae).</title>
        <authorList>
            <person name="Vega J.M."/>
            <person name="Podio M."/>
            <person name="Orjuela J."/>
            <person name="Siena L.A."/>
            <person name="Pessino S.C."/>
            <person name="Combes M.C."/>
            <person name="Mariac C."/>
            <person name="Albertini E."/>
            <person name="Pupilli F."/>
            <person name="Ortiz J.P.A."/>
            <person name="Leblanc O."/>
        </authorList>
    </citation>
    <scope>NUCLEOTIDE SEQUENCE [LARGE SCALE GENOMIC DNA]</scope>
    <source>
        <strain evidence="8">R1</strain>
        <tissue evidence="8">Leaf</tissue>
    </source>
</reference>